<sequence length="297" mass="32259">MVTMIDPTDLGLLLDLDGPVASPVHRRIVHDSIADDIVALVDAGAVVVFNTGRSDAFVAEVIVPALAARGIRPGRRVIGVCEKGGVWFHVTADGIGELTTDEAFRPPTAVVDGVDALVTERYAGTMFFDRTKRTMISVEQRTDVESADYLAVQPAFDRDVLELFREHGTGVELGGDRAPDAAGEVDFRIDPTIISTDIESVRVGKDLGAERAVSMLEADGLPVPRRWFSMGDSPSDYRMADWMHDTGREVTHVDVRPVAVVEKPYEVLRPEDGLVNDDAGAHFLRRIRTAALGSPES</sequence>
<dbReference type="InterPro" id="IPR036412">
    <property type="entry name" value="HAD-like_sf"/>
</dbReference>
<evidence type="ECO:0000313" key="2">
    <source>
        <dbReference type="Proteomes" id="UP000192775"/>
    </source>
</evidence>
<keyword evidence="2" id="KW-1185">Reference proteome</keyword>
<dbReference type="SUPFAM" id="SSF56784">
    <property type="entry name" value="HAD-like"/>
    <property type="match status" value="1"/>
</dbReference>
<evidence type="ECO:0008006" key="3">
    <source>
        <dbReference type="Google" id="ProtNLM"/>
    </source>
</evidence>
<dbReference type="STRING" id="1619308.B5808_04505"/>
<dbReference type="KEGG" id="cphy:B5808_04505"/>
<dbReference type="AlphaFoldDB" id="A0A1X9LH98"/>
<gene>
    <name evidence="1" type="ORF">B5808_04505</name>
</gene>
<dbReference type="EMBL" id="CP020715">
    <property type="protein sequence ID" value="ARJ04564.1"/>
    <property type="molecule type" value="Genomic_DNA"/>
</dbReference>
<organism evidence="1 2">
    <name type="scientific">Cnuibacter physcomitrellae</name>
    <dbReference type="NCBI Taxonomy" id="1619308"/>
    <lineage>
        <taxon>Bacteria</taxon>
        <taxon>Bacillati</taxon>
        <taxon>Actinomycetota</taxon>
        <taxon>Actinomycetes</taxon>
        <taxon>Micrococcales</taxon>
        <taxon>Microbacteriaceae</taxon>
        <taxon>Cnuibacter</taxon>
    </lineage>
</organism>
<dbReference type="Proteomes" id="UP000192775">
    <property type="component" value="Chromosome"/>
</dbReference>
<reference evidence="1 2" key="1">
    <citation type="submission" date="2017-04" db="EMBL/GenBank/DDBJ databases">
        <authorList>
            <person name="Afonso C.L."/>
            <person name="Miller P.J."/>
            <person name="Scott M.A."/>
            <person name="Spackman E."/>
            <person name="Goraichik I."/>
            <person name="Dimitrov K.M."/>
            <person name="Suarez D.L."/>
            <person name="Swayne D.E."/>
        </authorList>
    </citation>
    <scope>NUCLEOTIDE SEQUENCE [LARGE SCALE GENOMIC DNA]</scope>
    <source>
        <strain evidence="2">XA(T)</strain>
    </source>
</reference>
<evidence type="ECO:0000313" key="1">
    <source>
        <dbReference type="EMBL" id="ARJ04564.1"/>
    </source>
</evidence>
<accession>A0A1X9LH98</accession>
<protein>
    <recommendedName>
        <fullName evidence="3">Haloacid dehalogenase</fullName>
    </recommendedName>
</protein>
<name>A0A1X9LH98_9MICO</name>
<proteinExistence type="predicted"/>